<dbReference type="Proteomes" id="UP000007800">
    <property type="component" value="Unassembled WGS sequence"/>
</dbReference>
<accession>C5LEB0</accession>
<sequence>MFGRPAPDIFTGGREAGMDAEATDDDSNNGAISGADYAKQINDKLKEVHEAWDLARTIEVSKRADRFRIGAEQYHFGEVGRVLRVTALEKPGGHKAVVTGPFTVKRKTGRNYYEVDGIDTNVPGHQLRPMITDPELRRGLPDDQRPRVILGGRNLVKIPFQELTPGTIIM</sequence>
<evidence type="ECO:0000313" key="2">
    <source>
        <dbReference type="EMBL" id="EER04933.1"/>
    </source>
</evidence>
<evidence type="ECO:0000256" key="1">
    <source>
        <dbReference type="SAM" id="MobiDB-lite"/>
    </source>
</evidence>
<proteinExistence type="predicted"/>
<protein>
    <submittedName>
        <fullName evidence="2">Uncharacterized protein</fullName>
    </submittedName>
</protein>
<dbReference type="GeneID" id="9050440"/>
<dbReference type="EMBL" id="GG681204">
    <property type="protein sequence ID" value="EER04933.1"/>
    <property type="molecule type" value="Genomic_DNA"/>
</dbReference>
<reference evidence="2 3" key="1">
    <citation type="submission" date="2008-07" db="EMBL/GenBank/DDBJ databases">
        <authorList>
            <person name="El-Sayed N."/>
            <person name="Caler E."/>
            <person name="Inman J."/>
            <person name="Amedeo P."/>
            <person name="Hass B."/>
            <person name="Wortman J."/>
        </authorList>
    </citation>
    <scope>NUCLEOTIDE SEQUENCE [LARGE SCALE GENOMIC DNA]</scope>
    <source>
        <strain evidence="3">ATCC 50983 / TXsc</strain>
    </source>
</reference>
<dbReference type="AlphaFoldDB" id="C5LEB0"/>
<dbReference type="InParanoid" id="C5LEB0"/>
<evidence type="ECO:0000313" key="3">
    <source>
        <dbReference type="Proteomes" id="UP000007800"/>
    </source>
</evidence>
<dbReference type="RefSeq" id="XP_002773117.1">
    <property type="nucleotide sequence ID" value="XM_002773071.1"/>
</dbReference>
<organism evidence="3">
    <name type="scientific">Perkinsus marinus (strain ATCC 50983 / TXsc)</name>
    <dbReference type="NCBI Taxonomy" id="423536"/>
    <lineage>
        <taxon>Eukaryota</taxon>
        <taxon>Sar</taxon>
        <taxon>Alveolata</taxon>
        <taxon>Perkinsozoa</taxon>
        <taxon>Perkinsea</taxon>
        <taxon>Perkinsida</taxon>
        <taxon>Perkinsidae</taxon>
        <taxon>Perkinsus</taxon>
    </lineage>
</organism>
<feature type="non-terminal residue" evidence="2">
    <location>
        <position position="170"/>
    </location>
</feature>
<gene>
    <name evidence="2" type="ORF">Pmar_PMAR024307</name>
</gene>
<keyword evidence="3" id="KW-1185">Reference proteome</keyword>
<feature type="region of interest" description="Disordered" evidence="1">
    <location>
        <begin position="1"/>
        <end position="31"/>
    </location>
</feature>
<name>C5LEB0_PERM5</name>